<protein>
    <recommendedName>
        <fullName evidence="1">Anti sigma-E protein RseA N-terminal domain-containing protein</fullName>
    </recommendedName>
</protein>
<gene>
    <name evidence="2" type="ORF">LCGC14_1039350</name>
</gene>
<dbReference type="EMBL" id="LAZR01004270">
    <property type="protein sequence ID" value="KKN10162.1"/>
    <property type="molecule type" value="Genomic_DNA"/>
</dbReference>
<dbReference type="Gene3D" id="1.10.10.880">
    <property type="entry name" value="Anti sigma-E protein RseA, N-terminal domain"/>
    <property type="match status" value="1"/>
</dbReference>
<reference evidence="2" key="1">
    <citation type="journal article" date="2015" name="Nature">
        <title>Complex archaea that bridge the gap between prokaryotes and eukaryotes.</title>
        <authorList>
            <person name="Spang A."/>
            <person name="Saw J.H."/>
            <person name="Jorgensen S.L."/>
            <person name="Zaremba-Niedzwiedzka K."/>
            <person name="Martijn J."/>
            <person name="Lind A.E."/>
            <person name="van Eijk R."/>
            <person name="Schleper C."/>
            <person name="Guy L."/>
            <person name="Ettema T.J."/>
        </authorList>
    </citation>
    <scope>NUCLEOTIDE SEQUENCE</scope>
</reference>
<dbReference type="CDD" id="cd16328">
    <property type="entry name" value="RseA_N"/>
    <property type="match status" value="1"/>
</dbReference>
<proteinExistence type="predicted"/>
<dbReference type="PANTHER" id="PTHR38104">
    <property type="match status" value="1"/>
</dbReference>
<accession>A0A0F9NDW1</accession>
<dbReference type="InterPro" id="IPR005572">
    <property type="entry name" value="Anti-sigma_E_RseA_N"/>
</dbReference>
<dbReference type="Pfam" id="PF03872">
    <property type="entry name" value="RseA_N"/>
    <property type="match status" value="1"/>
</dbReference>
<evidence type="ECO:0000259" key="1">
    <source>
        <dbReference type="Pfam" id="PF03872"/>
    </source>
</evidence>
<comment type="caution">
    <text evidence="2">The sequence shown here is derived from an EMBL/GenBank/DDBJ whole genome shotgun (WGS) entry which is preliminary data.</text>
</comment>
<dbReference type="AlphaFoldDB" id="A0A0F9NDW1"/>
<dbReference type="InterPro" id="IPR052383">
    <property type="entry name" value="Anti-sigma-E_RseA-like"/>
</dbReference>
<name>A0A0F9NDW1_9ZZZZ</name>
<dbReference type="SUPFAM" id="SSF89069">
    <property type="entry name" value="N-terminal, cytoplasmic domain of anti-sigmaE factor RseA"/>
    <property type="match status" value="1"/>
</dbReference>
<dbReference type="InterPro" id="IPR036147">
    <property type="entry name" value="Anti-sigma_E_RseA_N_sf"/>
</dbReference>
<sequence length="190" mass="20446">MTANQNELLSALVDGELKGEELQQALQLLSTNDIARVQFQRHQLISDALHGHVTKSRTVDLTQRIADALLDEPALALPTKDKASVIPFPTQFWKQASGLALAASVGALAVIGVMNQSQNQLTPTNVNALASVESIPTAAPVRVAQAGDRWTVGEPEVEDRLNTYLVNHNEYAGASNVFSYARVVSYDAGQ</sequence>
<feature type="domain" description="Anti sigma-E protein RseA N-terminal" evidence="1">
    <location>
        <begin position="5"/>
        <end position="81"/>
    </location>
</feature>
<dbReference type="PANTHER" id="PTHR38104:SF1">
    <property type="entry name" value="ANTI-SIGMA-E FACTOR RSEA"/>
    <property type="match status" value="1"/>
</dbReference>
<evidence type="ECO:0000313" key="2">
    <source>
        <dbReference type="EMBL" id="KKN10162.1"/>
    </source>
</evidence>
<dbReference type="GO" id="GO:0016989">
    <property type="term" value="F:sigma factor antagonist activity"/>
    <property type="evidence" value="ECO:0007669"/>
    <property type="project" value="InterPro"/>
</dbReference>
<organism evidence="2">
    <name type="scientific">marine sediment metagenome</name>
    <dbReference type="NCBI Taxonomy" id="412755"/>
    <lineage>
        <taxon>unclassified sequences</taxon>
        <taxon>metagenomes</taxon>
        <taxon>ecological metagenomes</taxon>
    </lineage>
</organism>